<proteinExistence type="predicted"/>
<name>A0AAV9VHH3_9PEZI</name>
<reference evidence="1 2" key="1">
    <citation type="submission" date="2019-10" db="EMBL/GenBank/DDBJ databases">
        <authorList>
            <person name="Palmer J.M."/>
        </authorList>
    </citation>
    <scope>NUCLEOTIDE SEQUENCE [LARGE SCALE GENOMIC DNA]</scope>
    <source>
        <strain evidence="1 2">TWF730</strain>
    </source>
</reference>
<dbReference type="AlphaFoldDB" id="A0AAV9VHH3"/>
<dbReference type="Proteomes" id="UP001373714">
    <property type="component" value="Unassembled WGS sequence"/>
</dbReference>
<evidence type="ECO:0000313" key="1">
    <source>
        <dbReference type="EMBL" id="KAK6360366.1"/>
    </source>
</evidence>
<keyword evidence="2" id="KW-1185">Reference proteome</keyword>
<accession>A0AAV9VHH3</accession>
<protein>
    <submittedName>
        <fullName evidence="1">Uncharacterized protein</fullName>
    </submittedName>
</protein>
<comment type="caution">
    <text evidence="1">The sequence shown here is derived from an EMBL/GenBank/DDBJ whole genome shotgun (WGS) entry which is preliminary data.</text>
</comment>
<gene>
    <name evidence="1" type="ORF">TWF730_006509</name>
</gene>
<dbReference type="EMBL" id="JAVHNS010000003">
    <property type="protein sequence ID" value="KAK6360366.1"/>
    <property type="molecule type" value="Genomic_DNA"/>
</dbReference>
<organism evidence="1 2">
    <name type="scientific">Orbilia blumenaviensis</name>
    <dbReference type="NCBI Taxonomy" id="1796055"/>
    <lineage>
        <taxon>Eukaryota</taxon>
        <taxon>Fungi</taxon>
        <taxon>Dikarya</taxon>
        <taxon>Ascomycota</taxon>
        <taxon>Pezizomycotina</taxon>
        <taxon>Orbiliomycetes</taxon>
        <taxon>Orbiliales</taxon>
        <taxon>Orbiliaceae</taxon>
        <taxon>Orbilia</taxon>
    </lineage>
</organism>
<evidence type="ECO:0000313" key="2">
    <source>
        <dbReference type="Proteomes" id="UP001373714"/>
    </source>
</evidence>
<sequence length="103" mass="10896">MVRPRWGWDIDGLLAWVKLGKELTTNSEGTSTRDGLGDANTTVLQWSRVWAVGKVSSSLGEGWDTGNASVLLVGSALEDFLLGCSDGWENIGLAAVIAVCADT</sequence>